<comment type="caution">
    <text evidence="1">The sequence shown here is derived from an EMBL/GenBank/DDBJ whole genome shotgun (WGS) entry which is preliminary data.</text>
</comment>
<name>A0ACC0JWC2_CHOFU</name>
<accession>A0ACC0JWC2</accession>
<dbReference type="Proteomes" id="UP001064048">
    <property type="component" value="Chromosome 12"/>
</dbReference>
<organism evidence="1 2">
    <name type="scientific">Choristoneura fumiferana</name>
    <name type="common">Spruce budworm moth</name>
    <name type="synonym">Archips fumiferana</name>
    <dbReference type="NCBI Taxonomy" id="7141"/>
    <lineage>
        <taxon>Eukaryota</taxon>
        <taxon>Metazoa</taxon>
        <taxon>Ecdysozoa</taxon>
        <taxon>Arthropoda</taxon>
        <taxon>Hexapoda</taxon>
        <taxon>Insecta</taxon>
        <taxon>Pterygota</taxon>
        <taxon>Neoptera</taxon>
        <taxon>Endopterygota</taxon>
        <taxon>Lepidoptera</taxon>
        <taxon>Glossata</taxon>
        <taxon>Ditrysia</taxon>
        <taxon>Tortricoidea</taxon>
        <taxon>Tortricidae</taxon>
        <taxon>Tortricinae</taxon>
        <taxon>Choristoneura</taxon>
    </lineage>
</organism>
<dbReference type="EMBL" id="CM046112">
    <property type="protein sequence ID" value="KAI8428429.1"/>
    <property type="molecule type" value="Genomic_DNA"/>
</dbReference>
<evidence type="ECO:0000313" key="1">
    <source>
        <dbReference type="EMBL" id="KAI8428429.1"/>
    </source>
</evidence>
<sequence length="137" mass="15274">MPHHRHQHRHRTRHRQGPRRPAYTLQSPIKARSSNNVSDVIVLNNATGDLRIMKNLIHYADGIFRLTIRANNSQDPERFSDILVEQILQAFDVHNITSCGVSRATHTPAQHALLALAGALPLAALIAALVLCCMHSN</sequence>
<gene>
    <name evidence="1" type="ORF">MSG28_007246</name>
</gene>
<feature type="non-terminal residue" evidence="1">
    <location>
        <position position="137"/>
    </location>
</feature>
<proteinExistence type="predicted"/>
<evidence type="ECO:0000313" key="2">
    <source>
        <dbReference type="Proteomes" id="UP001064048"/>
    </source>
</evidence>
<keyword evidence="2" id="KW-1185">Reference proteome</keyword>
<reference evidence="1 2" key="1">
    <citation type="journal article" date="2022" name="Genome Biol. Evol.">
        <title>The Spruce Budworm Genome: Reconstructing the Evolutionary History of Antifreeze Proteins.</title>
        <authorList>
            <person name="Beliveau C."/>
            <person name="Gagne P."/>
            <person name="Picq S."/>
            <person name="Vernygora O."/>
            <person name="Keeling C.I."/>
            <person name="Pinkney K."/>
            <person name="Doucet D."/>
            <person name="Wen F."/>
            <person name="Johnston J.S."/>
            <person name="Maaroufi H."/>
            <person name="Boyle B."/>
            <person name="Laroche J."/>
            <person name="Dewar K."/>
            <person name="Juretic N."/>
            <person name="Blackburn G."/>
            <person name="Nisole A."/>
            <person name="Brunet B."/>
            <person name="Brandao M."/>
            <person name="Lumley L."/>
            <person name="Duan J."/>
            <person name="Quan G."/>
            <person name="Lucarotti C.J."/>
            <person name="Roe A.D."/>
            <person name="Sperling F.A.H."/>
            <person name="Levesque R.C."/>
            <person name="Cusson M."/>
        </authorList>
    </citation>
    <scope>NUCLEOTIDE SEQUENCE [LARGE SCALE GENOMIC DNA]</scope>
    <source>
        <strain evidence="1">Glfc:IPQL:Cfum</strain>
    </source>
</reference>
<protein>
    <submittedName>
        <fullName evidence="1">Uncharacterized protein</fullName>
    </submittedName>
</protein>